<name>A0AAV4IG31_9GAST</name>
<evidence type="ECO:0000313" key="3">
    <source>
        <dbReference type="Proteomes" id="UP000762676"/>
    </source>
</evidence>
<sequence>MGAASPSLLPHYPRSGELISLSPLSLVHQVSIAFVVGFSAALSAFSDLNQGCLSDMRSKVVVVVAVTILVIVVVVVVGRGGGIGGGEAAAVVV</sequence>
<dbReference type="EMBL" id="BMAT01002495">
    <property type="protein sequence ID" value="GFS08018.1"/>
    <property type="molecule type" value="Genomic_DNA"/>
</dbReference>
<protein>
    <submittedName>
        <fullName evidence="2">Uncharacterized protein</fullName>
    </submittedName>
</protein>
<comment type="caution">
    <text evidence="2">The sequence shown here is derived from an EMBL/GenBank/DDBJ whole genome shotgun (WGS) entry which is preliminary data.</text>
</comment>
<keyword evidence="1" id="KW-0472">Membrane</keyword>
<proteinExistence type="predicted"/>
<dbReference type="AlphaFoldDB" id="A0AAV4IG31"/>
<dbReference type="Proteomes" id="UP000762676">
    <property type="component" value="Unassembled WGS sequence"/>
</dbReference>
<feature type="transmembrane region" description="Helical" evidence="1">
    <location>
        <begin position="60"/>
        <end position="78"/>
    </location>
</feature>
<organism evidence="2 3">
    <name type="scientific">Elysia marginata</name>
    <dbReference type="NCBI Taxonomy" id="1093978"/>
    <lineage>
        <taxon>Eukaryota</taxon>
        <taxon>Metazoa</taxon>
        <taxon>Spiralia</taxon>
        <taxon>Lophotrochozoa</taxon>
        <taxon>Mollusca</taxon>
        <taxon>Gastropoda</taxon>
        <taxon>Heterobranchia</taxon>
        <taxon>Euthyneura</taxon>
        <taxon>Panpulmonata</taxon>
        <taxon>Sacoglossa</taxon>
        <taxon>Placobranchoidea</taxon>
        <taxon>Plakobranchidae</taxon>
        <taxon>Elysia</taxon>
    </lineage>
</organism>
<keyword evidence="1" id="KW-0812">Transmembrane</keyword>
<evidence type="ECO:0000313" key="2">
    <source>
        <dbReference type="EMBL" id="GFS08018.1"/>
    </source>
</evidence>
<evidence type="ECO:0000256" key="1">
    <source>
        <dbReference type="SAM" id="Phobius"/>
    </source>
</evidence>
<gene>
    <name evidence="2" type="ORF">ElyMa_001263800</name>
</gene>
<keyword evidence="3" id="KW-1185">Reference proteome</keyword>
<feature type="transmembrane region" description="Helical" evidence="1">
    <location>
        <begin position="26"/>
        <end position="48"/>
    </location>
</feature>
<keyword evidence="1" id="KW-1133">Transmembrane helix</keyword>
<accession>A0AAV4IG31</accession>
<reference evidence="2 3" key="1">
    <citation type="journal article" date="2021" name="Elife">
        <title>Chloroplast acquisition without the gene transfer in kleptoplastic sea slugs, Plakobranchus ocellatus.</title>
        <authorList>
            <person name="Maeda T."/>
            <person name="Takahashi S."/>
            <person name="Yoshida T."/>
            <person name="Shimamura S."/>
            <person name="Takaki Y."/>
            <person name="Nagai Y."/>
            <person name="Toyoda A."/>
            <person name="Suzuki Y."/>
            <person name="Arimoto A."/>
            <person name="Ishii H."/>
            <person name="Satoh N."/>
            <person name="Nishiyama T."/>
            <person name="Hasebe M."/>
            <person name="Maruyama T."/>
            <person name="Minagawa J."/>
            <person name="Obokata J."/>
            <person name="Shigenobu S."/>
        </authorList>
    </citation>
    <scope>NUCLEOTIDE SEQUENCE [LARGE SCALE GENOMIC DNA]</scope>
</reference>